<dbReference type="Proteomes" id="UP000001203">
    <property type="component" value="Chromosome circular"/>
</dbReference>
<dbReference type="RefSeq" id="WP_009546836.1">
    <property type="nucleotide sequence ID" value="NC_010546.1"/>
</dbReference>
<dbReference type="OrthoDB" id="489099at2"/>
<gene>
    <name evidence="2" type="ordered locus">cce_0345</name>
</gene>
<organism evidence="2 3">
    <name type="scientific">Crocosphaera subtropica (strain ATCC 51142 / BH68)</name>
    <name type="common">Cyanothece sp. (strain ATCC 51142)</name>
    <dbReference type="NCBI Taxonomy" id="43989"/>
    <lineage>
        <taxon>Bacteria</taxon>
        <taxon>Bacillati</taxon>
        <taxon>Cyanobacteriota</taxon>
        <taxon>Cyanophyceae</taxon>
        <taxon>Oscillatoriophycideae</taxon>
        <taxon>Chroococcales</taxon>
        <taxon>Aphanothecaceae</taxon>
        <taxon>Crocosphaera</taxon>
        <taxon>Crocosphaera subtropica</taxon>
    </lineage>
</organism>
<keyword evidence="1" id="KW-0175">Coiled coil</keyword>
<evidence type="ECO:0000313" key="3">
    <source>
        <dbReference type="Proteomes" id="UP000001203"/>
    </source>
</evidence>
<dbReference type="AlphaFoldDB" id="B1X155"/>
<evidence type="ECO:0000256" key="1">
    <source>
        <dbReference type="SAM" id="Coils"/>
    </source>
</evidence>
<feature type="coiled-coil region" evidence="1">
    <location>
        <begin position="28"/>
        <end position="55"/>
    </location>
</feature>
<reference evidence="2 3" key="1">
    <citation type="journal article" date="2008" name="Proc. Natl. Acad. Sci. U.S.A.">
        <title>The genome of Cyanothece 51142, a unicellular diazotrophic cyanobacterium important in the marine nitrogen cycle.</title>
        <authorList>
            <person name="Welsh E.A."/>
            <person name="Liberton M."/>
            <person name="Stoeckel J."/>
            <person name="Loh T."/>
            <person name="Elvitigala T."/>
            <person name="Wang C."/>
            <person name="Wollam A."/>
            <person name="Fulton R.S."/>
            <person name="Clifton S.W."/>
            <person name="Jacobs J.M."/>
            <person name="Aurora R."/>
            <person name="Ghosh B.K."/>
            <person name="Sherman L.A."/>
            <person name="Smith R.D."/>
            <person name="Wilson R.K."/>
            <person name="Pakrasi H.B."/>
        </authorList>
    </citation>
    <scope>NUCLEOTIDE SEQUENCE [LARGE SCALE GENOMIC DNA]</scope>
    <source>
        <strain evidence="3">ATCC 51142 / BH68</strain>
    </source>
</reference>
<evidence type="ECO:0000313" key="2">
    <source>
        <dbReference type="EMBL" id="ACB49696.1"/>
    </source>
</evidence>
<proteinExistence type="predicted"/>
<accession>B1X155</accession>
<keyword evidence="3" id="KW-1185">Reference proteome</keyword>
<sequence>MTPEERLSQIEALFETAARYTVRHEEAISRNEEAIARHEETLTRLDEQIIQTNLRMAELAEIVRELGQYQRESSQRIDQIWEYLMRQNGNGRGSN</sequence>
<dbReference type="HOGENOM" id="CLU_2465650_0_0_3"/>
<dbReference type="STRING" id="43989.cce_0345"/>
<protein>
    <submittedName>
        <fullName evidence="2">Uncharacterized protein</fullName>
    </submittedName>
</protein>
<dbReference type="KEGG" id="cyt:cce_0345"/>
<dbReference type="eggNOG" id="ENOG50349RJ">
    <property type="taxonomic scope" value="Bacteria"/>
</dbReference>
<dbReference type="EMBL" id="CP000806">
    <property type="protein sequence ID" value="ACB49696.1"/>
    <property type="molecule type" value="Genomic_DNA"/>
</dbReference>
<name>B1X155_CROS5</name>